<evidence type="ECO:0000313" key="3">
    <source>
        <dbReference type="Proteomes" id="UP001205998"/>
    </source>
</evidence>
<keyword evidence="1" id="KW-0472">Membrane</keyword>
<keyword evidence="1" id="KW-0812">Transmembrane</keyword>
<dbReference type="Proteomes" id="UP001205998">
    <property type="component" value="Unassembled WGS sequence"/>
</dbReference>
<accession>A0AAD5A9F4</accession>
<feature type="transmembrane region" description="Helical" evidence="1">
    <location>
        <begin position="49"/>
        <end position="66"/>
    </location>
</feature>
<protein>
    <submittedName>
        <fullName evidence="2">Uncharacterized protein</fullName>
    </submittedName>
</protein>
<evidence type="ECO:0000256" key="1">
    <source>
        <dbReference type="SAM" id="Phobius"/>
    </source>
</evidence>
<evidence type="ECO:0000313" key="2">
    <source>
        <dbReference type="EMBL" id="KAI5611780.1"/>
    </source>
</evidence>
<dbReference type="EMBL" id="MU565024">
    <property type="protein sequence ID" value="KAI5611780.1"/>
    <property type="molecule type" value="Genomic_DNA"/>
</dbReference>
<proteinExistence type="predicted"/>
<keyword evidence="1" id="KW-1133">Transmembrane helix</keyword>
<reference evidence="2" key="1">
    <citation type="submission" date="2018-07" db="EMBL/GenBank/DDBJ databases">
        <title>Comparative genomics of catfishes provides insights into carnivory and benthic adaptation.</title>
        <authorList>
            <person name="Zhang Y."/>
            <person name="Wang D."/>
            <person name="Peng Z."/>
            <person name="Zheng S."/>
            <person name="Shao F."/>
            <person name="Tao W."/>
        </authorList>
    </citation>
    <scope>NUCLEOTIDE SEQUENCE</scope>
    <source>
        <strain evidence="2">Chongqing</strain>
    </source>
</reference>
<sequence length="70" mass="8194">MMSCQPRMSQEAWTVIGRWRCRTLAAVLYHGQSLNHLPRRSEVKDDRPLYQAALMLPFTLLTAMTFDLRL</sequence>
<name>A0AAD5A9F4_SILAS</name>
<comment type="caution">
    <text evidence="2">The sequence shown here is derived from an EMBL/GenBank/DDBJ whole genome shotgun (WGS) entry which is preliminary data.</text>
</comment>
<keyword evidence="3" id="KW-1185">Reference proteome</keyword>
<organism evidence="2 3">
    <name type="scientific">Silurus asotus</name>
    <name type="common">Amur catfish</name>
    <name type="synonym">Parasilurus asotus</name>
    <dbReference type="NCBI Taxonomy" id="30991"/>
    <lineage>
        <taxon>Eukaryota</taxon>
        <taxon>Metazoa</taxon>
        <taxon>Chordata</taxon>
        <taxon>Craniata</taxon>
        <taxon>Vertebrata</taxon>
        <taxon>Euteleostomi</taxon>
        <taxon>Actinopterygii</taxon>
        <taxon>Neopterygii</taxon>
        <taxon>Teleostei</taxon>
        <taxon>Ostariophysi</taxon>
        <taxon>Siluriformes</taxon>
        <taxon>Siluridae</taxon>
        <taxon>Silurus</taxon>
    </lineage>
</organism>
<dbReference type="AlphaFoldDB" id="A0AAD5A9F4"/>
<gene>
    <name evidence="2" type="ORF">C0J50_1421</name>
</gene>